<dbReference type="EMBL" id="AMZH03001490">
    <property type="protein sequence ID" value="RRT79126.1"/>
    <property type="molecule type" value="Genomic_DNA"/>
</dbReference>
<dbReference type="AlphaFoldDB" id="A0A427ASJ1"/>
<evidence type="ECO:0000313" key="2">
    <source>
        <dbReference type="Proteomes" id="UP000287651"/>
    </source>
</evidence>
<protein>
    <submittedName>
        <fullName evidence="1">Uncharacterized protein</fullName>
    </submittedName>
</protein>
<comment type="caution">
    <text evidence="1">The sequence shown here is derived from an EMBL/GenBank/DDBJ whole genome shotgun (WGS) entry which is preliminary data.</text>
</comment>
<accession>A0A427ASJ1</accession>
<proteinExistence type="predicted"/>
<sequence length="71" mass="8483">MDVVLYVHRMHKGNATKASAWEKKRSLLNPWRLGYSEHFSWNSLDWCVLYYRNVDAQFGFFNGNAKHYDVL</sequence>
<evidence type="ECO:0000313" key="1">
    <source>
        <dbReference type="EMBL" id="RRT79126.1"/>
    </source>
</evidence>
<gene>
    <name evidence="1" type="ORF">B296_00017687</name>
</gene>
<organism evidence="1 2">
    <name type="scientific">Ensete ventricosum</name>
    <name type="common">Abyssinian banana</name>
    <name type="synonym">Musa ensete</name>
    <dbReference type="NCBI Taxonomy" id="4639"/>
    <lineage>
        <taxon>Eukaryota</taxon>
        <taxon>Viridiplantae</taxon>
        <taxon>Streptophyta</taxon>
        <taxon>Embryophyta</taxon>
        <taxon>Tracheophyta</taxon>
        <taxon>Spermatophyta</taxon>
        <taxon>Magnoliopsida</taxon>
        <taxon>Liliopsida</taxon>
        <taxon>Zingiberales</taxon>
        <taxon>Musaceae</taxon>
        <taxon>Ensete</taxon>
    </lineage>
</organism>
<dbReference type="Proteomes" id="UP000287651">
    <property type="component" value="Unassembled WGS sequence"/>
</dbReference>
<reference evidence="1 2" key="1">
    <citation type="journal article" date="2014" name="Agronomy (Basel)">
        <title>A Draft Genome Sequence for Ensete ventricosum, the Drought-Tolerant Tree Against Hunger.</title>
        <authorList>
            <person name="Harrison J."/>
            <person name="Moore K.A."/>
            <person name="Paszkiewicz K."/>
            <person name="Jones T."/>
            <person name="Grant M."/>
            <person name="Ambacheew D."/>
            <person name="Muzemil S."/>
            <person name="Studholme D.J."/>
        </authorList>
    </citation>
    <scope>NUCLEOTIDE SEQUENCE [LARGE SCALE GENOMIC DNA]</scope>
</reference>
<name>A0A427ASJ1_ENSVE</name>